<name>A0AAE3A990_9FIRM</name>
<protein>
    <submittedName>
        <fullName evidence="2">Transglutaminase-like domain-containing protein</fullName>
    </submittedName>
</protein>
<gene>
    <name evidence="2" type="ORF">LKD36_12515</name>
</gene>
<feature type="domain" description="Transglutaminase-like" evidence="1">
    <location>
        <begin position="319"/>
        <end position="380"/>
    </location>
</feature>
<dbReference type="SUPFAM" id="SSF54001">
    <property type="entry name" value="Cysteine proteinases"/>
    <property type="match status" value="1"/>
</dbReference>
<dbReference type="SMART" id="SM00460">
    <property type="entry name" value="TGc"/>
    <property type="match status" value="1"/>
</dbReference>
<dbReference type="InterPro" id="IPR038765">
    <property type="entry name" value="Papain-like_cys_pep_sf"/>
</dbReference>
<comment type="caution">
    <text evidence="2">The sequence shown here is derived from an EMBL/GenBank/DDBJ whole genome shotgun (WGS) entry which is preliminary data.</text>
</comment>
<accession>A0AAE3A990</accession>
<dbReference type="InterPro" id="IPR002931">
    <property type="entry name" value="Transglutaminase-like"/>
</dbReference>
<dbReference type="Pfam" id="PF01841">
    <property type="entry name" value="Transglut_core"/>
    <property type="match status" value="1"/>
</dbReference>
<proteinExistence type="predicted"/>
<evidence type="ECO:0000259" key="1">
    <source>
        <dbReference type="SMART" id="SM00460"/>
    </source>
</evidence>
<dbReference type="RefSeq" id="WP_118770864.1">
    <property type="nucleotide sequence ID" value="NZ_JAJEPS010000013.1"/>
</dbReference>
<dbReference type="EMBL" id="JAJEPS010000013">
    <property type="protein sequence ID" value="MCC2126989.1"/>
    <property type="molecule type" value="Genomic_DNA"/>
</dbReference>
<evidence type="ECO:0000313" key="3">
    <source>
        <dbReference type="Proteomes" id="UP001198220"/>
    </source>
</evidence>
<dbReference type="Proteomes" id="UP001198220">
    <property type="component" value="Unassembled WGS sequence"/>
</dbReference>
<keyword evidence="3" id="KW-1185">Reference proteome</keyword>
<dbReference type="AlphaFoldDB" id="A0AAE3A990"/>
<dbReference type="PANTHER" id="PTHR38339:SF1">
    <property type="entry name" value="TRANSGLUTAMINASE-LIKE DOMAIN-CONTAINING PROTEIN"/>
    <property type="match status" value="1"/>
</dbReference>
<dbReference type="PANTHER" id="PTHR38339">
    <property type="entry name" value="TRANSGLUTAMINASE DOMAIN PROTEIN"/>
    <property type="match status" value="1"/>
</dbReference>
<dbReference type="Gene3D" id="3.10.620.30">
    <property type="match status" value="1"/>
</dbReference>
<sequence length="458" mass="53570">MNINHTFQYLQMGLPERINRKKLFGDFEGALQDMESYLLTPDLPDAMRHCLTTEAEMLRRLPSDFPYTREEALAVARKEVPDFSEEEFDQLERKFRIRWIYQNGEKRYFDRFFENLCRTDPEMAGRAGKETAPRNGRYFQEAIEAMHRDGKAEKRFYCRSSVQLKDEGFRKGAVVRAYLPIPCACDSQTEIRIEKVTPVPMYISPENAPQRVVFWEETMEKNHPFEVEFSYIRTAVYKELFANPEKTSVFVPESEKQWLREQAPHILFTPYIRELMRTLGDGAETPLEKARRFYDFVTMKVRYSFMPAYFSQESIAENCARNLTGDCGVQTLLFITLCRCAGIPAKWESGWAAEPGFCGAHDWARFYVEPYGWLYADVSYGGDAAQRGDEKRRVHYFGNLDPYRMTANTEFQADFDVSKDGWRADPYDNQVGEMELDGRGLQYSEFIRKKEVLECSDL</sequence>
<evidence type="ECO:0000313" key="2">
    <source>
        <dbReference type="EMBL" id="MCC2126989.1"/>
    </source>
</evidence>
<organism evidence="2 3">
    <name type="scientific">Hominiventricola filiformis</name>
    <dbReference type="NCBI Taxonomy" id="2885352"/>
    <lineage>
        <taxon>Bacteria</taxon>
        <taxon>Bacillati</taxon>
        <taxon>Bacillota</taxon>
        <taxon>Clostridia</taxon>
        <taxon>Lachnospirales</taxon>
        <taxon>Lachnospiraceae</taxon>
        <taxon>Hominiventricola</taxon>
    </lineage>
</organism>
<reference evidence="2 3" key="1">
    <citation type="submission" date="2021-10" db="EMBL/GenBank/DDBJ databases">
        <title>Anaerobic single-cell dispensing facilitates the cultivation of human gut bacteria.</title>
        <authorList>
            <person name="Afrizal A."/>
        </authorList>
    </citation>
    <scope>NUCLEOTIDE SEQUENCE [LARGE SCALE GENOMIC DNA]</scope>
    <source>
        <strain evidence="2 3">CLA-AA-H276</strain>
    </source>
</reference>